<evidence type="ECO:0000256" key="1">
    <source>
        <dbReference type="SAM" id="Phobius"/>
    </source>
</evidence>
<reference evidence="3 4" key="1">
    <citation type="submission" date="2018-04" db="EMBL/GenBank/DDBJ databases">
        <title>Bordetella sp. HZ20 isolated from seawater.</title>
        <authorList>
            <person name="Sun C."/>
        </authorList>
    </citation>
    <scope>NUCLEOTIDE SEQUENCE [LARGE SCALE GENOMIC DNA]</scope>
    <source>
        <strain evidence="3 4">HZ20</strain>
    </source>
</reference>
<protein>
    <submittedName>
        <fullName evidence="3">DUF2062 domain-containing protein</fullName>
    </submittedName>
</protein>
<keyword evidence="1" id="KW-1133">Transmembrane helix</keyword>
<keyword evidence="1" id="KW-0472">Membrane</keyword>
<organism evidence="3 4">
    <name type="scientific">Orrella marina</name>
    <dbReference type="NCBI Taxonomy" id="2163011"/>
    <lineage>
        <taxon>Bacteria</taxon>
        <taxon>Pseudomonadati</taxon>
        <taxon>Pseudomonadota</taxon>
        <taxon>Betaproteobacteria</taxon>
        <taxon>Burkholderiales</taxon>
        <taxon>Alcaligenaceae</taxon>
        <taxon>Orrella</taxon>
    </lineage>
</organism>
<dbReference type="Pfam" id="PF09835">
    <property type="entry name" value="DUF2062"/>
    <property type="match status" value="1"/>
</dbReference>
<evidence type="ECO:0000313" key="4">
    <source>
        <dbReference type="Proteomes" id="UP000244571"/>
    </source>
</evidence>
<sequence>MFGKSVKRYLPAPEKVANNRWLRWLGPKLTQPSLWQANRRTIALGCAIGVFMGLLIPLAQIPAAALLAVILRANLPMAMVSTLVTNPFTFAPVYFLAYKLGNLVLSLGESDLSDEAIDQRLAAVTEGVDSLSWFDHIGNVGAPLFTGLFIIATVTSVALYFGISFLWRLGVVFRQRKRRKLRNGESV</sequence>
<gene>
    <name evidence="3" type="ORF">DBV39_06955</name>
</gene>
<dbReference type="EMBL" id="CP028901">
    <property type="protein sequence ID" value="AWB33488.1"/>
    <property type="molecule type" value="Genomic_DNA"/>
</dbReference>
<dbReference type="RefSeq" id="WP_108620917.1">
    <property type="nucleotide sequence ID" value="NZ_CP028901.1"/>
</dbReference>
<keyword evidence="1" id="KW-0812">Transmembrane</keyword>
<dbReference type="OrthoDB" id="5296274at2"/>
<dbReference type="InterPro" id="IPR018639">
    <property type="entry name" value="DUF2062"/>
</dbReference>
<dbReference type="Proteomes" id="UP000244571">
    <property type="component" value="Chromosome"/>
</dbReference>
<name>A0A2R4XI74_9BURK</name>
<keyword evidence="4" id="KW-1185">Reference proteome</keyword>
<feature type="transmembrane region" description="Helical" evidence="1">
    <location>
        <begin position="42"/>
        <end position="71"/>
    </location>
</feature>
<dbReference type="PANTHER" id="PTHR40547:SF1">
    <property type="entry name" value="SLL0298 PROTEIN"/>
    <property type="match status" value="1"/>
</dbReference>
<feature type="transmembrane region" description="Helical" evidence="1">
    <location>
        <begin position="148"/>
        <end position="173"/>
    </location>
</feature>
<evidence type="ECO:0000259" key="2">
    <source>
        <dbReference type="Pfam" id="PF09835"/>
    </source>
</evidence>
<dbReference type="KEGG" id="boz:DBV39_06955"/>
<proteinExistence type="predicted"/>
<accession>A0A2R4XI74</accession>
<feature type="domain" description="DUF2062" evidence="2">
    <location>
        <begin position="22"/>
        <end position="174"/>
    </location>
</feature>
<dbReference type="PANTHER" id="PTHR40547">
    <property type="entry name" value="SLL0298 PROTEIN"/>
    <property type="match status" value="1"/>
</dbReference>
<evidence type="ECO:0000313" key="3">
    <source>
        <dbReference type="EMBL" id="AWB33488.1"/>
    </source>
</evidence>
<dbReference type="AlphaFoldDB" id="A0A2R4XI74"/>